<accession>A0A1N6E054</accession>
<dbReference type="InterPro" id="IPR000073">
    <property type="entry name" value="AB_hydrolase_1"/>
</dbReference>
<dbReference type="STRING" id="232089.SAMN05443544_0936"/>
<organism evidence="2 3">
    <name type="scientific">Agromyces cerinus subsp. cerinus</name>
    <dbReference type="NCBI Taxonomy" id="232089"/>
    <lineage>
        <taxon>Bacteria</taxon>
        <taxon>Bacillati</taxon>
        <taxon>Actinomycetota</taxon>
        <taxon>Actinomycetes</taxon>
        <taxon>Micrococcales</taxon>
        <taxon>Microbacteriaceae</taxon>
        <taxon>Agromyces</taxon>
    </lineage>
</organism>
<dbReference type="GO" id="GO:0046503">
    <property type="term" value="P:glycerolipid catabolic process"/>
    <property type="evidence" value="ECO:0007669"/>
    <property type="project" value="TreeGrafter"/>
</dbReference>
<evidence type="ECO:0000313" key="3">
    <source>
        <dbReference type="Proteomes" id="UP000184699"/>
    </source>
</evidence>
<keyword evidence="2" id="KW-0378">Hydrolase</keyword>
<dbReference type="PANTHER" id="PTHR43433">
    <property type="entry name" value="HYDROLASE, ALPHA/BETA FOLD FAMILY PROTEIN"/>
    <property type="match status" value="1"/>
</dbReference>
<dbReference type="EMBL" id="FSRJ01000001">
    <property type="protein sequence ID" value="SIN76381.1"/>
    <property type="molecule type" value="Genomic_DNA"/>
</dbReference>
<dbReference type="OrthoDB" id="63519at2"/>
<dbReference type="SUPFAM" id="SSF53474">
    <property type="entry name" value="alpha/beta-Hydrolases"/>
    <property type="match status" value="1"/>
</dbReference>
<reference evidence="3" key="1">
    <citation type="submission" date="2016-11" db="EMBL/GenBank/DDBJ databases">
        <authorList>
            <person name="Varghese N."/>
            <person name="Submissions S."/>
        </authorList>
    </citation>
    <scope>NUCLEOTIDE SEQUENCE [LARGE SCALE GENOMIC DNA]</scope>
    <source>
        <strain evidence="3">DSM 8595</strain>
    </source>
</reference>
<dbReference type="Gene3D" id="3.40.50.1820">
    <property type="entry name" value="alpha/beta hydrolase"/>
    <property type="match status" value="1"/>
</dbReference>
<dbReference type="GO" id="GO:0004806">
    <property type="term" value="F:triacylglycerol lipase activity"/>
    <property type="evidence" value="ECO:0007669"/>
    <property type="project" value="TreeGrafter"/>
</dbReference>
<dbReference type="AlphaFoldDB" id="A0A1N6E054"/>
<gene>
    <name evidence="2" type="ORF">SAMN05443544_0936</name>
</gene>
<evidence type="ECO:0000313" key="2">
    <source>
        <dbReference type="EMBL" id="SIN76381.1"/>
    </source>
</evidence>
<dbReference type="InterPro" id="IPR050471">
    <property type="entry name" value="AB_hydrolase"/>
</dbReference>
<keyword evidence="3" id="KW-1185">Reference proteome</keyword>
<dbReference type="InterPro" id="IPR029058">
    <property type="entry name" value="AB_hydrolase_fold"/>
</dbReference>
<sequence length="268" mass="27400">MTQFVHSADGTQIAFDDLGPTDAPAVILVHGATAYRAISPSAAALAATGGLRVITYDRRGRGESGDAHTYAVQREIDDIAALLEHAGGTAILLGESSGAVLALEAALAGVPVAAVAAFEPPFIVDDARPPIPADYIARLDAFAADGDRLGALRYFSLKAVGLPSEMVDQMMASPFIAAVEPFAGTLRYDARIMGGTMAGDLAALDRFVPIPVPVTVLVGESTFPSIRTGAAAFADVVPGSELVIVPGGDHQLPADAVAPVLRAMAVSA</sequence>
<dbReference type="Proteomes" id="UP000184699">
    <property type="component" value="Unassembled WGS sequence"/>
</dbReference>
<feature type="domain" description="AB hydrolase-1" evidence="1">
    <location>
        <begin position="26"/>
        <end position="255"/>
    </location>
</feature>
<evidence type="ECO:0000259" key="1">
    <source>
        <dbReference type="Pfam" id="PF12697"/>
    </source>
</evidence>
<protein>
    <submittedName>
        <fullName evidence="2">Lysophospholipase, alpha-beta hydrolase superfamily</fullName>
    </submittedName>
</protein>
<name>A0A1N6E054_9MICO</name>
<proteinExistence type="predicted"/>
<dbReference type="Pfam" id="PF12697">
    <property type="entry name" value="Abhydrolase_6"/>
    <property type="match status" value="1"/>
</dbReference>
<dbReference type="PANTHER" id="PTHR43433:SF5">
    <property type="entry name" value="AB HYDROLASE-1 DOMAIN-CONTAINING PROTEIN"/>
    <property type="match status" value="1"/>
</dbReference>
<dbReference type="RefSeq" id="WP_074259108.1">
    <property type="nucleotide sequence ID" value="NZ_FSRJ01000001.1"/>
</dbReference>